<gene>
    <name evidence="2" type="ORF">D6U18_03260</name>
</gene>
<name>A0ABD7IUR7_LACPE</name>
<accession>A0ABD7IUR7</accession>
<feature type="domain" description="Transposase DDE" evidence="1">
    <location>
        <begin position="54"/>
        <end position="169"/>
    </location>
</feature>
<dbReference type="RefSeq" id="WP_088769564.1">
    <property type="nucleotide sequence ID" value="NZ_CP022130.1"/>
</dbReference>
<dbReference type="Pfam" id="PF13612">
    <property type="entry name" value="DDE_Tnp_1_3"/>
    <property type="match status" value="1"/>
</dbReference>
<evidence type="ECO:0000313" key="3">
    <source>
        <dbReference type="Proteomes" id="UP000276249"/>
    </source>
</evidence>
<protein>
    <recommendedName>
        <fullName evidence="1">Transposase DDE domain-containing protein</fullName>
    </recommendedName>
</protein>
<proteinExistence type="predicted"/>
<dbReference type="Proteomes" id="UP000276249">
    <property type="component" value="Unassembled WGS sequence"/>
</dbReference>
<dbReference type="EMBL" id="RDCJ01000038">
    <property type="protein sequence ID" value="RMW50621.1"/>
    <property type="molecule type" value="Genomic_DNA"/>
</dbReference>
<organism evidence="2 3">
    <name type="scientific">Lactiplantibacillus pentosus</name>
    <name type="common">Lactobacillus pentosus</name>
    <dbReference type="NCBI Taxonomy" id="1589"/>
    <lineage>
        <taxon>Bacteria</taxon>
        <taxon>Bacillati</taxon>
        <taxon>Bacillota</taxon>
        <taxon>Bacilli</taxon>
        <taxon>Lactobacillales</taxon>
        <taxon>Lactobacillaceae</taxon>
        <taxon>Lactiplantibacillus</taxon>
    </lineage>
</organism>
<evidence type="ECO:0000259" key="1">
    <source>
        <dbReference type="Pfam" id="PF13612"/>
    </source>
</evidence>
<dbReference type="AlphaFoldDB" id="A0ABD7IUR7"/>
<reference evidence="2 3" key="1">
    <citation type="submission" date="2018-10" db="EMBL/GenBank/DDBJ databases">
        <title>Genome sequences of five Lactobacillus pentosus strains isolated from brines of traditionally fermented spanish-style green table olives and differences between them.</title>
        <authorList>
            <person name="Jimenez Diaz R."/>
        </authorList>
    </citation>
    <scope>NUCLEOTIDE SEQUENCE [LARGE SCALE GENOMIC DNA]</scope>
    <source>
        <strain evidence="2 3">IG10</strain>
    </source>
</reference>
<dbReference type="InterPro" id="IPR025668">
    <property type="entry name" value="Tnp_DDE_dom"/>
</dbReference>
<sequence>MTREEYQLTNAKLVKHLGARIKTRHVITLIAALANHYRLLMRFGVVLRESTHYSSIGIINSFPIPFCVKVRNVWPKSFDGDGNIGYNATRKIPCYGFKAQMLVSVAWVVLNYEITPTPVSDVTATPERLAHCSGLVVLTDVGYVGQPLQRVIAKNAIQFWTCHRSKMKDS</sequence>
<comment type="caution">
    <text evidence="2">The sequence shown here is derived from an EMBL/GenBank/DDBJ whole genome shotgun (WGS) entry which is preliminary data.</text>
</comment>
<evidence type="ECO:0000313" key="2">
    <source>
        <dbReference type="EMBL" id="RMW50621.1"/>
    </source>
</evidence>